<feature type="transmembrane region" description="Helical" evidence="2">
    <location>
        <begin position="6"/>
        <end position="29"/>
    </location>
</feature>
<dbReference type="AlphaFoldDB" id="A0A934I6T2"/>
<dbReference type="EMBL" id="JAEIOS010000015">
    <property type="protein sequence ID" value="MBI8990314.1"/>
    <property type="molecule type" value="Genomic_DNA"/>
</dbReference>
<reference evidence="3" key="1">
    <citation type="submission" date="2020-12" db="EMBL/GenBank/DDBJ databases">
        <title>Genome public.</title>
        <authorList>
            <person name="Sun Q."/>
        </authorList>
    </citation>
    <scope>NUCLEOTIDE SEQUENCE</scope>
    <source>
        <strain evidence="3">CCM 8863</strain>
    </source>
</reference>
<organism evidence="3 4">
    <name type="scientific">Corynebacterium meridianum</name>
    <dbReference type="NCBI Taxonomy" id="2765363"/>
    <lineage>
        <taxon>Bacteria</taxon>
        <taxon>Bacillati</taxon>
        <taxon>Actinomycetota</taxon>
        <taxon>Actinomycetes</taxon>
        <taxon>Mycobacteriales</taxon>
        <taxon>Corynebacteriaceae</taxon>
        <taxon>Corynebacterium</taxon>
    </lineage>
</organism>
<comment type="similarity">
    <text evidence="1">Belongs to the CPA3 antiporters (TC 2.A.63) subunit G family.</text>
</comment>
<evidence type="ECO:0000256" key="2">
    <source>
        <dbReference type="SAM" id="Phobius"/>
    </source>
</evidence>
<feature type="transmembrane region" description="Helical" evidence="2">
    <location>
        <begin position="74"/>
        <end position="92"/>
    </location>
</feature>
<keyword evidence="2" id="KW-0812">Transmembrane</keyword>
<proteinExistence type="inferred from homology"/>
<dbReference type="Pfam" id="PF03334">
    <property type="entry name" value="PhaG_MnhG_YufB"/>
    <property type="match status" value="1"/>
</dbReference>
<gene>
    <name evidence="3" type="ORF">JDV75_11175</name>
</gene>
<dbReference type="InterPro" id="IPR005133">
    <property type="entry name" value="PhaG_MnhG_YufB"/>
</dbReference>
<sequence>MTGLILDAISLILLFLGSVLALSAAVGLARFRDTMTRLHAVTKPQTLGLILAVSGAILRVLGASDLDAGAAGDLGVLVLIIAFTLITAPVIGQRVGRLARKERLYDAGALSRDDTVTKDGK</sequence>
<dbReference type="Proteomes" id="UP000645966">
    <property type="component" value="Unassembled WGS sequence"/>
</dbReference>
<feature type="transmembrane region" description="Helical" evidence="2">
    <location>
        <begin position="41"/>
        <end position="62"/>
    </location>
</feature>
<name>A0A934I6T2_9CORY</name>
<evidence type="ECO:0000313" key="4">
    <source>
        <dbReference type="Proteomes" id="UP000645966"/>
    </source>
</evidence>
<keyword evidence="4" id="KW-1185">Reference proteome</keyword>
<evidence type="ECO:0000313" key="3">
    <source>
        <dbReference type="EMBL" id="MBI8990314.1"/>
    </source>
</evidence>
<dbReference type="PANTHER" id="PTHR34703:SF1">
    <property type="entry name" value="ANTIPORTER SUBUNIT MNHG2-RELATED"/>
    <property type="match status" value="1"/>
</dbReference>
<protein>
    <submittedName>
        <fullName evidence="3">Monovalent cation/H(+) antiporter subunit G</fullName>
    </submittedName>
</protein>
<keyword evidence="2" id="KW-1133">Transmembrane helix</keyword>
<dbReference type="GO" id="GO:0015385">
    <property type="term" value="F:sodium:proton antiporter activity"/>
    <property type="evidence" value="ECO:0007669"/>
    <property type="project" value="TreeGrafter"/>
</dbReference>
<dbReference type="RefSeq" id="WP_198739319.1">
    <property type="nucleotide sequence ID" value="NZ_JAEIOS010000015.1"/>
</dbReference>
<evidence type="ECO:0000256" key="1">
    <source>
        <dbReference type="ARBA" id="ARBA00008404"/>
    </source>
</evidence>
<dbReference type="PANTHER" id="PTHR34703">
    <property type="entry name" value="ANTIPORTER SUBUNIT MNHG2-RELATED"/>
    <property type="match status" value="1"/>
</dbReference>
<keyword evidence="2" id="KW-0472">Membrane</keyword>
<comment type="caution">
    <text evidence="3">The sequence shown here is derived from an EMBL/GenBank/DDBJ whole genome shotgun (WGS) entry which is preliminary data.</text>
</comment>
<accession>A0A934I6T2</accession>